<evidence type="ECO:0000256" key="4">
    <source>
        <dbReference type="ARBA" id="ARBA00022723"/>
    </source>
</evidence>
<comment type="cofactor">
    <cofactor evidence="1">
        <name>Mn(2+)</name>
        <dbReference type="ChEBI" id="CHEBI:29035"/>
    </cofactor>
</comment>
<reference evidence="9 10" key="1">
    <citation type="submission" date="2023-04" db="EMBL/GenBank/DDBJ databases">
        <title>Funneling lignin-derived compounds into biodiesel using alkali-halophilic Citricoccus sp. P2.</title>
        <authorList>
            <person name="Luo C.-B."/>
        </authorList>
    </citation>
    <scope>NUCLEOTIDE SEQUENCE [LARGE SCALE GENOMIC DNA]</scope>
    <source>
        <strain evidence="9 10">P2</strain>
    </source>
</reference>
<evidence type="ECO:0000256" key="5">
    <source>
        <dbReference type="ARBA" id="ARBA00022801"/>
    </source>
</evidence>
<evidence type="ECO:0000256" key="6">
    <source>
        <dbReference type="ARBA" id="ARBA00022842"/>
    </source>
</evidence>
<name>A0ABY8H4D0_9MICC</name>
<dbReference type="EC" id="3.6.1.55" evidence="9"/>
<dbReference type="InterPro" id="IPR000086">
    <property type="entry name" value="NUDIX_hydrolase_dom"/>
</dbReference>
<feature type="domain" description="Nudix hydrolase" evidence="8">
    <location>
        <begin position="58"/>
        <end position="205"/>
    </location>
</feature>
<keyword evidence="4" id="KW-0479">Metal-binding</keyword>
<comment type="similarity">
    <text evidence="3">Belongs to the Nudix hydrolase family. PCD1 subfamily.</text>
</comment>
<evidence type="ECO:0000256" key="3">
    <source>
        <dbReference type="ARBA" id="ARBA00006506"/>
    </source>
</evidence>
<protein>
    <submittedName>
        <fullName evidence="9">CoA pyrophosphatase</fullName>
        <ecNumber evidence="9">3.6.1.55</ecNumber>
    </submittedName>
</protein>
<proteinExistence type="inferred from homology"/>
<dbReference type="EMBL" id="CP121252">
    <property type="protein sequence ID" value="WFP15998.1"/>
    <property type="molecule type" value="Genomic_DNA"/>
</dbReference>
<evidence type="ECO:0000313" key="10">
    <source>
        <dbReference type="Proteomes" id="UP001219037"/>
    </source>
</evidence>
<dbReference type="Proteomes" id="UP001219037">
    <property type="component" value="Chromosome"/>
</dbReference>
<evidence type="ECO:0000259" key="8">
    <source>
        <dbReference type="PROSITE" id="PS51462"/>
    </source>
</evidence>
<dbReference type="InterPro" id="IPR000059">
    <property type="entry name" value="NUDIX_hydrolase_NudL_CS"/>
</dbReference>
<dbReference type="CDD" id="cd03426">
    <property type="entry name" value="NUDIX_CoAse_Nudt7"/>
    <property type="match status" value="1"/>
</dbReference>
<sequence length="273" mass="29884">MSQDTQPAELDGALADLAALVGTYGTLHRKLNASRIPLNGRLPESSLGWDFSRFQVQDPRASAVLILFGALDDVPSRYQDAPVPEELDVLLTQRALTLRKHPGQISFPGGARDPEDPSAIACALREAEEETALDQAGVHVLGTLPEVPLTVSNFMVTPVVGWWDRPSEVAVVDRAEATRVFRVPVADLIDPERRVSAQRRFGSGPTGHVFTSPAFMVGGTLVWGFTAILLDRMLDLLGWAQPWQRDRYVDVTDWDATRPLPDVAPPQPGHARD</sequence>
<dbReference type="SUPFAM" id="SSF55811">
    <property type="entry name" value="Nudix"/>
    <property type="match status" value="1"/>
</dbReference>
<dbReference type="InterPro" id="IPR015797">
    <property type="entry name" value="NUDIX_hydrolase-like_dom_sf"/>
</dbReference>
<dbReference type="InterPro" id="IPR045121">
    <property type="entry name" value="CoAse"/>
</dbReference>
<keyword evidence="5 9" id="KW-0378">Hydrolase</keyword>
<organism evidence="9 10">
    <name type="scientific">Citricoccus muralis</name>
    <dbReference type="NCBI Taxonomy" id="169134"/>
    <lineage>
        <taxon>Bacteria</taxon>
        <taxon>Bacillati</taxon>
        <taxon>Actinomycetota</taxon>
        <taxon>Actinomycetes</taxon>
        <taxon>Micrococcales</taxon>
        <taxon>Micrococcaceae</taxon>
        <taxon>Citricoccus</taxon>
    </lineage>
</organism>
<evidence type="ECO:0000256" key="7">
    <source>
        <dbReference type="ARBA" id="ARBA00023211"/>
    </source>
</evidence>
<dbReference type="PROSITE" id="PS01293">
    <property type="entry name" value="NUDIX_COA"/>
    <property type="match status" value="1"/>
</dbReference>
<dbReference type="PANTHER" id="PTHR12992:SF11">
    <property type="entry name" value="MITOCHONDRIAL COENZYME A DIPHOSPHATASE NUDT8"/>
    <property type="match status" value="1"/>
</dbReference>
<keyword evidence="10" id="KW-1185">Reference proteome</keyword>
<dbReference type="Pfam" id="PF00293">
    <property type="entry name" value="NUDIX"/>
    <property type="match status" value="1"/>
</dbReference>
<keyword evidence="6" id="KW-0460">Magnesium</keyword>
<evidence type="ECO:0000313" key="9">
    <source>
        <dbReference type="EMBL" id="WFP15998.1"/>
    </source>
</evidence>
<dbReference type="PANTHER" id="PTHR12992">
    <property type="entry name" value="NUDIX HYDROLASE"/>
    <property type="match status" value="1"/>
</dbReference>
<evidence type="ECO:0000256" key="2">
    <source>
        <dbReference type="ARBA" id="ARBA00001946"/>
    </source>
</evidence>
<dbReference type="RefSeq" id="WP_278157171.1">
    <property type="nucleotide sequence ID" value="NZ_CP121252.1"/>
</dbReference>
<comment type="cofactor">
    <cofactor evidence="2">
        <name>Mg(2+)</name>
        <dbReference type="ChEBI" id="CHEBI:18420"/>
    </cofactor>
</comment>
<dbReference type="PROSITE" id="PS51462">
    <property type="entry name" value="NUDIX"/>
    <property type="match status" value="1"/>
</dbReference>
<gene>
    <name evidence="9" type="ORF">P8192_11440</name>
</gene>
<dbReference type="Gene3D" id="3.90.79.10">
    <property type="entry name" value="Nucleoside Triphosphate Pyrophosphohydrolase"/>
    <property type="match status" value="1"/>
</dbReference>
<keyword evidence="7" id="KW-0464">Manganese</keyword>
<evidence type="ECO:0000256" key="1">
    <source>
        <dbReference type="ARBA" id="ARBA00001936"/>
    </source>
</evidence>
<dbReference type="GO" id="GO:0035539">
    <property type="term" value="F:8-oxo-7,8-dihydrodeoxyguanosine triphosphate pyrophosphatase activity"/>
    <property type="evidence" value="ECO:0007669"/>
    <property type="project" value="UniProtKB-EC"/>
</dbReference>
<accession>A0ABY8H4D0</accession>